<dbReference type="InterPro" id="IPR019448">
    <property type="entry name" value="NT-C2"/>
</dbReference>
<gene>
    <name evidence="4" type="ORF">KIW84_063627</name>
</gene>
<feature type="compositionally biased region" description="Polar residues" evidence="1">
    <location>
        <begin position="474"/>
        <end position="484"/>
    </location>
</feature>
<accession>A0A9D5A528</accession>
<feature type="compositionally biased region" description="Gly residues" evidence="1">
    <location>
        <begin position="256"/>
        <end position="268"/>
    </location>
</feature>
<dbReference type="Proteomes" id="UP001058974">
    <property type="component" value="Chromosome 6"/>
</dbReference>
<evidence type="ECO:0000259" key="3">
    <source>
        <dbReference type="PROSITE" id="PS51840"/>
    </source>
</evidence>
<dbReference type="PANTHER" id="PTHR31344">
    <property type="entry name" value="NUCLEAR PORE COMPLEX PROTEIN NUP205"/>
    <property type="match status" value="1"/>
</dbReference>
<organism evidence="4 5">
    <name type="scientific">Pisum sativum</name>
    <name type="common">Garden pea</name>
    <name type="synonym">Lathyrus oleraceus</name>
    <dbReference type="NCBI Taxonomy" id="3888"/>
    <lineage>
        <taxon>Eukaryota</taxon>
        <taxon>Viridiplantae</taxon>
        <taxon>Streptophyta</taxon>
        <taxon>Embryophyta</taxon>
        <taxon>Tracheophyta</taxon>
        <taxon>Spermatophyta</taxon>
        <taxon>Magnoliopsida</taxon>
        <taxon>eudicotyledons</taxon>
        <taxon>Gunneridae</taxon>
        <taxon>Pentapetalae</taxon>
        <taxon>rosids</taxon>
        <taxon>fabids</taxon>
        <taxon>Fabales</taxon>
        <taxon>Fabaceae</taxon>
        <taxon>Papilionoideae</taxon>
        <taxon>50 kb inversion clade</taxon>
        <taxon>NPAAA clade</taxon>
        <taxon>Hologalegina</taxon>
        <taxon>IRL clade</taxon>
        <taxon>Fabeae</taxon>
        <taxon>Lathyrus</taxon>
    </lineage>
</organism>
<keyword evidence="2" id="KW-0812">Transmembrane</keyword>
<dbReference type="InterPro" id="IPR021827">
    <property type="entry name" value="Nup186/Nup192/Nup205"/>
</dbReference>
<reference evidence="4 5" key="1">
    <citation type="journal article" date="2022" name="Nat. Genet.">
        <title>Improved pea reference genome and pan-genome highlight genomic features and evolutionary characteristics.</title>
        <authorList>
            <person name="Yang T."/>
            <person name="Liu R."/>
            <person name="Luo Y."/>
            <person name="Hu S."/>
            <person name="Wang D."/>
            <person name="Wang C."/>
            <person name="Pandey M.K."/>
            <person name="Ge S."/>
            <person name="Xu Q."/>
            <person name="Li N."/>
            <person name="Li G."/>
            <person name="Huang Y."/>
            <person name="Saxena R.K."/>
            <person name="Ji Y."/>
            <person name="Li M."/>
            <person name="Yan X."/>
            <person name="He Y."/>
            <person name="Liu Y."/>
            <person name="Wang X."/>
            <person name="Xiang C."/>
            <person name="Varshney R.K."/>
            <person name="Ding H."/>
            <person name="Gao S."/>
            <person name="Zong X."/>
        </authorList>
    </citation>
    <scope>NUCLEOTIDE SEQUENCE [LARGE SCALE GENOMIC DNA]</scope>
    <source>
        <strain evidence="4 5">cv. Zhongwan 6</strain>
    </source>
</reference>
<dbReference type="Gramene" id="Psat06G0362700-T1">
    <property type="protein sequence ID" value="KAI5397882.1"/>
    <property type="gene ID" value="KIW84_063627"/>
</dbReference>
<evidence type="ECO:0000256" key="2">
    <source>
        <dbReference type="SAM" id="Phobius"/>
    </source>
</evidence>
<dbReference type="Pfam" id="PF10358">
    <property type="entry name" value="NT-C2"/>
    <property type="match status" value="1"/>
</dbReference>
<feature type="compositionally biased region" description="Basic and acidic residues" evidence="1">
    <location>
        <begin position="199"/>
        <end position="208"/>
    </location>
</feature>
<feature type="compositionally biased region" description="Acidic residues" evidence="1">
    <location>
        <begin position="214"/>
        <end position="236"/>
    </location>
</feature>
<feature type="transmembrane region" description="Helical" evidence="2">
    <location>
        <begin position="12"/>
        <end position="33"/>
    </location>
</feature>
<name>A0A9D5A528_PEA</name>
<feature type="region of interest" description="Disordered" evidence="1">
    <location>
        <begin position="184"/>
        <end position="271"/>
    </location>
</feature>
<feature type="region of interest" description="Disordered" evidence="1">
    <location>
        <begin position="285"/>
        <end position="506"/>
    </location>
</feature>
<feature type="compositionally biased region" description="Polar residues" evidence="1">
    <location>
        <begin position="384"/>
        <end position="394"/>
    </location>
</feature>
<keyword evidence="2" id="KW-0472">Membrane</keyword>
<feature type="region of interest" description="Disordered" evidence="1">
    <location>
        <begin position="603"/>
        <end position="637"/>
    </location>
</feature>
<feature type="compositionally biased region" description="Polar residues" evidence="1">
    <location>
        <begin position="237"/>
        <end position="247"/>
    </location>
</feature>
<keyword evidence="2" id="KW-1133">Transmembrane helix</keyword>
<dbReference type="GO" id="GO:0005643">
    <property type="term" value="C:nuclear pore"/>
    <property type="evidence" value="ECO:0007669"/>
    <property type="project" value="InterPro"/>
</dbReference>
<feature type="region of interest" description="Disordered" evidence="1">
    <location>
        <begin position="518"/>
        <end position="590"/>
    </location>
</feature>
<feature type="compositionally biased region" description="Basic and acidic residues" evidence="1">
    <location>
        <begin position="358"/>
        <end position="369"/>
    </location>
</feature>
<feature type="domain" description="C2 NT-type" evidence="3">
    <location>
        <begin position="39"/>
        <end position="183"/>
    </location>
</feature>
<dbReference type="PANTHER" id="PTHR31344:SF13">
    <property type="entry name" value="EEIG1_EHBP1 PROTEIN AMINO-TERMINAL DOMAIN PROTEIN"/>
    <property type="match status" value="1"/>
</dbReference>
<feature type="compositionally biased region" description="Polar residues" evidence="1">
    <location>
        <begin position="429"/>
        <end position="439"/>
    </location>
</feature>
<keyword evidence="5" id="KW-1185">Reference proteome</keyword>
<evidence type="ECO:0000313" key="4">
    <source>
        <dbReference type="EMBL" id="KAI5397882.1"/>
    </source>
</evidence>
<evidence type="ECO:0000313" key="5">
    <source>
        <dbReference type="Proteomes" id="UP001058974"/>
    </source>
</evidence>
<dbReference type="PROSITE" id="PS51840">
    <property type="entry name" value="C2_NT"/>
    <property type="match status" value="1"/>
</dbReference>
<proteinExistence type="predicted"/>
<comment type="caution">
    <text evidence="4">The sequence shown here is derived from an EMBL/GenBank/DDBJ whole genome shotgun (WGS) entry which is preliminary data.</text>
</comment>
<sequence>MLNSTPFFNCWLIFFSYLYLSSSFSFVVVKMVLGIRTKSRKTVSNSIQVHYIIHVYEIKPWPPSQSLRSLQSLLLQWQNGDRNSGSLPSSTVGDGKIEFNEPFKLSVSMLKKEKKRESFKKNHLEFQLYDRTVKSQLIGSATLNFADFGIIEETKAICFQLNCKKSFKSSVQPLMYVSIQPFDVECSSSSPSSSLSKELSMEKEERESVSQSINDDDDNDNDDLEIASFTDDETDDIASNNLQTIRSASKDTRGSGEIGEGGSKGANGEGILPSEIITSSLHVNTKAGSPSHINDIKSPSSSPVLGTGVGNVENGSPSSPKISKRSVKVADASSEKQERIQQSPSSSPVLRSGIGNVENDRPSLPEISKRSVKVADASSEIQERIQQSPSSSPVLRSGIGNVESGRPSLPEISKRSVKVADASSEIQERIQQSPSSSPVLRSGIGNVESGRPSLQEISKRSVKVADASSEIQERIQQSPSSSPVLHSGIRNVENGRPSLQEISKRSVKVADASSEIQERIQQSPSSSLVLHPGIGNVENGRPSLPEISKRSVKVADASSEIQERIQPSPSSSPVLHPGIGNVENGRPSLPEISMRSVKVADASSEIQERIQPYPSSSPGLRLGIGNVENGRPSSPKISKRSVKVADASSEIQERIQQSRWQDISVDRFKAISPSSNISSSIRPHFETSSQSQVLPEDSVSHGDNTENRLCKEHVPKKVGSVRNTGVMEDKLKKDKGRKGREQFTTSNGNFTNVLDNNFSDDESTRTEKLNSDSLLLSKKSHEQPTIFLTNEKSEDMRSKMFPLQTTESYGQFMRSQNLDQEEKINTSNGVHVDAACHKDVNVNVSSFIDNSELKAEVERLREELREAAALEASMYSVIAEHGSSNKVHAPARRLSRFYFHARRVGSPAKIASAAQSVVSGFVLVSKACGNDVPRLTFWFSNLLLLRAIVSKGVENKDLGNGPCLNGECYVNGSTSHDKERENTEEQFHGWLEPETFLVALEKVEAWMFSRIIESVWWQTLTPYMQSAAAKSSSSRKTYAKRYTIGDQDQGNFSIDLWKRAFKDACERLCPLRGGGLECGCLHLISRMVMEQLVNRLDVAMFNAILRESADEMPTDPISDPISDSKVLPIASGKSGFGAGAQLKNAVGDWSRWLSDLFGIDDCDSLEDNNENDFIKYEYSFKPFPLLNTLSDLMMLPFEMLADRSMRKEVCPRLGISLIRQVIDNFVPDEFTPGPVPNAVIETLNNEDIADDEGSITSFPCSAGSTSYAPPPASSVVSMLKEVGTPSLKSASFMLKKLYTSDDELDELDSPLSALGMDDSKKMFAVVKEGRKVVRYELLKEVWKSSE</sequence>
<feature type="compositionally biased region" description="Polar residues" evidence="1">
    <location>
        <begin position="340"/>
        <end position="349"/>
    </location>
</feature>
<feature type="compositionally biased region" description="Polar residues" evidence="1">
    <location>
        <begin position="519"/>
        <end position="528"/>
    </location>
</feature>
<evidence type="ECO:0000256" key="1">
    <source>
        <dbReference type="SAM" id="MobiDB-lite"/>
    </source>
</evidence>
<feature type="compositionally biased region" description="Polar residues" evidence="1">
    <location>
        <begin position="285"/>
        <end position="304"/>
    </location>
</feature>
<feature type="compositionally biased region" description="Low complexity" evidence="1">
    <location>
        <begin position="185"/>
        <end position="198"/>
    </location>
</feature>
<protein>
    <recommendedName>
        <fullName evidence="3">C2 NT-type domain-containing protein</fullName>
    </recommendedName>
</protein>
<dbReference type="EMBL" id="JAMSHJ010000006">
    <property type="protein sequence ID" value="KAI5397882.1"/>
    <property type="molecule type" value="Genomic_DNA"/>
</dbReference>
<feature type="region of interest" description="Disordered" evidence="1">
    <location>
        <begin position="676"/>
        <end position="706"/>
    </location>
</feature>